<evidence type="ECO:0000256" key="3">
    <source>
        <dbReference type="ARBA" id="ARBA00006559"/>
    </source>
</evidence>
<dbReference type="GO" id="GO:0000706">
    <property type="term" value="P:meiotic DNA double-strand break processing"/>
    <property type="evidence" value="ECO:0007669"/>
    <property type="project" value="TreeGrafter"/>
</dbReference>
<reference evidence="13" key="2">
    <citation type="journal article" date="2023" name="IMA Fungus">
        <title>Comparative genomic study of the Penicillium genus elucidates a diverse pangenome and 15 lateral gene transfer events.</title>
        <authorList>
            <person name="Petersen C."/>
            <person name="Sorensen T."/>
            <person name="Nielsen M.R."/>
            <person name="Sondergaard T.E."/>
            <person name="Sorensen J.L."/>
            <person name="Fitzpatrick D.A."/>
            <person name="Frisvad J.C."/>
            <person name="Nielsen K.L."/>
        </authorList>
    </citation>
    <scope>NUCLEOTIDE SEQUENCE</scope>
    <source>
        <strain evidence="13">IBT 21472</strain>
    </source>
</reference>
<reference evidence="13" key="1">
    <citation type="submission" date="2022-12" db="EMBL/GenBank/DDBJ databases">
        <authorList>
            <person name="Petersen C."/>
        </authorList>
    </citation>
    <scope>NUCLEOTIDE SEQUENCE</scope>
    <source>
        <strain evidence="13">IBT 21472</strain>
    </source>
</reference>
<accession>A0A9W9HII0</accession>
<evidence type="ECO:0000256" key="9">
    <source>
        <dbReference type="ARBA" id="ARBA00023235"/>
    </source>
</evidence>
<dbReference type="GO" id="GO:0007131">
    <property type="term" value="P:reciprocal meiotic recombination"/>
    <property type="evidence" value="ECO:0007669"/>
    <property type="project" value="TreeGrafter"/>
</dbReference>
<dbReference type="Gene3D" id="3.40.1360.10">
    <property type="match status" value="1"/>
</dbReference>
<dbReference type="FunFam" id="3.40.1360.10:FF:000018">
    <property type="entry name" value="Type II DNA topoisomerase VI subunit A"/>
    <property type="match status" value="1"/>
</dbReference>
<dbReference type="Pfam" id="PF04406">
    <property type="entry name" value="TP6A_N"/>
    <property type="match status" value="1"/>
</dbReference>
<keyword evidence="8 10" id="KW-0238">DNA-binding</keyword>
<dbReference type="InterPro" id="IPR034136">
    <property type="entry name" value="TOPRIM_Topo6A/Spo11"/>
</dbReference>
<keyword evidence="6" id="KW-0460">Magnesium</keyword>
<comment type="similarity">
    <text evidence="3 10">Belongs to the TOP6A family.</text>
</comment>
<dbReference type="GO" id="GO:0003677">
    <property type="term" value="F:DNA binding"/>
    <property type="evidence" value="ECO:0007669"/>
    <property type="project" value="UniProtKB-UniRule"/>
</dbReference>
<evidence type="ECO:0000256" key="6">
    <source>
        <dbReference type="ARBA" id="ARBA00022842"/>
    </source>
</evidence>
<evidence type="ECO:0000256" key="1">
    <source>
        <dbReference type="ARBA" id="ARBA00000185"/>
    </source>
</evidence>
<dbReference type="GO" id="GO:0000228">
    <property type="term" value="C:nuclear chromosome"/>
    <property type="evidence" value="ECO:0007669"/>
    <property type="project" value="TreeGrafter"/>
</dbReference>
<organism evidence="13 14">
    <name type="scientific">Penicillium atrosanguineum</name>
    <dbReference type="NCBI Taxonomy" id="1132637"/>
    <lineage>
        <taxon>Eukaryota</taxon>
        <taxon>Fungi</taxon>
        <taxon>Dikarya</taxon>
        <taxon>Ascomycota</taxon>
        <taxon>Pezizomycotina</taxon>
        <taxon>Eurotiomycetes</taxon>
        <taxon>Eurotiomycetidae</taxon>
        <taxon>Eurotiales</taxon>
        <taxon>Aspergillaceae</taxon>
        <taxon>Penicillium</taxon>
    </lineage>
</organism>
<protein>
    <recommendedName>
        <fullName evidence="4">DNA topoisomerase (ATP-hydrolyzing)</fullName>
        <ecNumber evidence="4">5.6.2.2</ecNumber>
    </recommendedName>
</protein>
<dbReference type="EC" id="5.6.2.2" evidence="4"/>
<dbReference type="PROSITE" id="PS52041">
    <property type="entry name" value="TOPO_IIB"/>
    <property type="match status" value="1"/>
</dbReference>
<dbReference type="EMBL" id="JAPZBO010000002">
    <property type="protein sequence ID" value="KAJ5323779.1"/>
    <property type="molecule type" value="Genomic_DNA"/>
</dbReference>
<evidence type="ECO:0000256" key="5">
    <source>
        <dbReference type="ARBA" id="ARBA00022723"/>
    </source>
</evidence>
<dbReference type="Pfam" id="PF21180">
    <property type="entry name" value="TOP6A-Spo11_Toprim"/>
    <property type="match status" value="1"/>
</dbReference>
<dbReference type="GO" id="GO:0003918">
    <property type="term" value="F:DNA topoisomerase type II (double strand cut, ATP-hydrolyzing) activity"/>
    <property type="evidence" value="ECO:0007669"/>
    <property type="project" value="UniProtKB-UniRule"/>
</dbReference>
<evidence type="ECO:0000259" key="11">
    <source>
        <dbReference type="Pfam" id="PF04406"/>
    </source>
</evidence>
<evidence type="ECO:0000313" key="13">
    <source>
        <dbReference type="EMBL" id="KAJ5323779.1"/>
    </source>
</evidence>
<evidence type="ECO:0000256" key="2">
    <source>
        <dbReference type="ARBA" id="ARBA00001946"/>
    </source>
</evidence>
<name>A0A9W9HII0_9EURO</name>
<dbReference type="CDD" id="cd00223">
    <property type="entry name" value="TOPRIM_TopoIIB_SPO"/>
    <property type="match status" value="1"/>
</dbReference>
<dbReference type="PANTHER" id="PTHR10848:SF0">
    <property type="entry name" value="MEIOTIC RECOMBINATION PROTEIN SPO11"/>
    <property type="match status" value="1"/>
</dbReference>
<comment type="cofactor">
    <cofactor evidence="2">
        <name>Mg(2+)</name>
        <dbReference type="ChEBI" id="CHEBI:18420"/>
    </cofactor>
</comment>
<dbReference type="Proteomes" id="UP001147746">
    <property type="component" value="Unassembled WGS sequence"/>
</dbReference>
<dbReference type="InterPro" id="IPR002815">
    <property type="entry name" value="Spo11/TopoVI_A"/>
</dbReference>
<dbReference type="AlphaFoldDB" id="A0A9W9HII0"/>
<comment type="catalytic activity">
    <reaction evidence="1 10">
        <text>ATP-dependent breakage, passage and rejoining of double-stranded DNA.</text>
        <dbReference type="EC" id="5.6.2.2"/>
    </reaction>
</comment>
<dbReference type="GO" id="GO:0046872">
    <property type="term" value="F:metal ion binding"/>
    <property type="evidence" value="ECO:0007669"/>
    <property type="project" value="UniProtKB-KW"/>
</dbReference>
<keyword evidence="9 10" id="KW-0413">Isomerase</keyword>
<dbReference type="OrthoDB" id="5377392at2759"/>
<evidence type="ECO:0000313" key="14">
    <source>
        <dbReference type="Proteomes" id="UP001147746"/>
    </source>
</evidence>
<keyword evidence="5" id="KW-0479">Metal-binding</keyword>
<evidence type="ECO:0000259" key="12">
    <source>
        <dbReference type="Pfam" id="PF21180"/>
    </source>
</evidence>
<evidence type="ECO:0000256" key="8">
    <source>
        <dbReference type="ARBA" id="ARBA00023125"/>
    </source>
</evidence>
<dbReference type="GO" id="GO:0042138">
    <property type="term" value="P:meiotic DNA double-strand break formation"/>
    <property type="evidence" value="ECO:0007669"/>
    <property type="project" value="TreeGrafter"/>
</dbReference>
<feature type="domain" description="Topoisomerase 6 subunit A/Spo11 TOPRIM" evidence="12">
    <location>
        <begin position="200"/>
        <end position="369"/>
    </location>
</feature>
<comment type="caution">
    <text evidence="13">The sequence shown here is derived from an EMBL/GenBank/DDBJ whole genome shotgun (WGS) entry which is preliminary data.</text>
</comment>
<keyword evidence="14" id="KW-1185">Reference proteome</keyword>
<dbReference type="SUPFAM" id="SSF56726">
    <property type="entry name" value="DNA topoisomerase IV, alpha subunit"/>
    <property type="match status" value="1"/>
</dbReference>
<dbReference type="InterPro" id="IPR013049">
    <property type="entry name" value="Spo11/TopoVI_A_N"/>
</dbReference>
<evidence type="ECO:0000256" key="4">
    <source>
        <dbReference type="ARBA" id="ARBA00012895"/>
    </source>
</evidence>
<proteinExistence type="inferred from homology"/>
<feature type="active site" description="O-(5'-phospho-DNA)-tyrosine intermediate" evidence="10">
    <location>
        <position position="119"/>
    </location>
</feature>
<sequence length="386" mass="43531">MALNANILRTVIPQPDRQACVRAYIDNTLTDLVDQLSLPPTEAQPSIRIRRRATPANCTINRGSGALEAVPNLEVYRTYSWPGATAYESWKFTVIIRILAIIDQAVRSGQWVSKRDIYYIDPAYFRSQDTVDTVIDELAYTIGVDRGALNVEAAGKGLIAGAFALKRDSRLVLDAGFATQDTLVPRIQQNDEIDILATRWVLVIEKEAVFHRLVRNDYYNRAVAGQGILITGKGYPDIRTREFIRHLFDATCNDRRPPRFYALVDGDPHGVEIMSTYKYGSLAHVHDNASLSIPGLKWLGLKVSDAIIASEATGSDGILTLKPRDRKKILAMLRNSPVLANDGPEAEWRIELQRMLMLNIKAEIELMYELEGGLEMWIDRRMFRQE</sequence>
<dbReference type="InterPro" id="IPR036388">
    <property type="entry name" value="WH-like_DNA-bd_sf"/>
</dbReference>
<evidence type="ECO:0000256" key="7">
    <source>
        <dbReference type="ARBA" id="ARBA00023029"/>
    </source>
</evidence>
<gene>
    <name evidence="13" type="ORF">N7476_002379</name>
</gene>
<dbReference type="GO" id="GO:0005524">
    <property type="term" value="F:ATP binding"/>
    <property type="evidence" value="ECO:0007669"/>
    <property type="project" value="InterPro"/>
</dbReference>
<evidence type="ECO:0000256" key="10">
    <source>
        <dbReference type="PROSITE-ProRule" id="PRU01385"/>
    </source>
</evidence>
<dbReference type="PRINTS" id="PR01550">
    <property type="entry name" value="TOP6AFAMILY"/>
</dbReference>
<feature type="domain" description="Spo11/DNA topoisomerase VI subunit A N-terminal" evidence="11">
    <location>
        <begin position="90"/>
        <end position="151"/>
    </location>
</feature>
<dbReference type="PANTHER" id="PTHR10848">
    <property type="entry name" value="MEIOTIC RECOMBINATION PROTEIN SPO11"/>
    <property type="match status" value="1"/>
</dbReference>
<keyword evidence="7 10" id="KW-0799">Topoisomerase</keyword>
<dbReference type="Gene3D" id="1.10.10.10">
    <property type="entry name" value="Winged helix-like DNA-binding domain superfamily/Winged helix DNA-binding domain"/>
    <property type="match status" value="1"/>
</dbReference>
<dbReference type="InterPro" id="IPR036078">
    <property type="entry name" value="Spo11/TopoVI_A_sf"/>
</dbReference>